<dbReference type="InterPro" id="IPR037523">
    <property type="entry name" value="VOC_core"/>
</dbReference>
<dbReference type="InterPro" id="IPR041581">
    <property type="entry name" value="Glyoxalase_6"/>
</dbReference>
<keyword evidence="2" id="KW-0223">Dioxygenase</keyword>
<feature type="domain" description="VOC" evidence="1">
    <location>
        <begin position="12"/>
        <end position="125"/>
    </location>
</feature>
<dbReference type="Proteomes" id="UP000247437">
    <property type="component" value="Unassembled WGS sequence"/>
</dbReference>
<dbReference type="SUPFAM" id="SSF54593">
    <property type="entry name" value="Glyoxalase/Bleomycin resistance protein/Dihydroxybiphenyl dioxygenase"/>
    <property type="match status" value="1"/>
</dbReference>
<dbReference type="Pfam" id="PF18029">
    <property type="entry name" value="Glyoxalase_6"/>
    <property type="match status" value="1"/>
</dbReference>
<reference evidence="2 3" key="1">
    <citation type="journal article" date="2018" name="Appl. Microbiol. Biotechnol.">
        <title>Characterization of the caprolactam degradation pathway in Pseudomonas jessenii using mass spectrometry-based proteomics.</title>
        <authorList>
            <person name="Otzen M."/>
            <person name="Palacio C."/>
            <person name="Janssen D.B."/>
        </authorList>
    </citation>
    <scope>NUCLEOTIDE SEQUENCE [LARGE SCALE GENOMIC DNA]</scope>
    <source>
        <strain evidence="2 3">GO3</strain>
    </source>
</reference>
<accession>A0A2W0EKZ8</accession>
<keyword evidence="2" id="KW-0560">Oxidoreductase</keyword>
<evidence type="ECO:0000259" key="1">
    <source>
        <dbReference type="PROSITE" id="PS51819"/>
    </source>
</evidence>
<protein>
    <submittedName>
        <fullName evidence="2">Glyoxalase/bleomycin resistance/dioxygenase family protein</fullName>
    </submittedName>
</protein>
<dbReference type="AlphaFoldDB" id="A0A2W0EKZ8"/>
<evidence type="ECO:0000313" key="3">
    <source>
        <dbReference type="Proteomes" id="UP000247437"/>
    </source>
</evidence>
<dbReference type="InterPro" id="IPR029068">
    <property type="entry name" value="Glyas_Bleomycin-R_OHBP_Dase"/>
</dbReference>
<comment type="caution">
    <text evidence="2">The sequence shown here is derived from an EMBL/GenBank/DDBJ whole genome shotgun (WGS) entry which is preliminary data.</text>
</comment>
<dbReference type="Gene3D" id="3.10.180.10">
    <property type="entry name" value="2,3-Dihydroxybiphenyl 1,2-Dioxygenase, domain 1"/>
    <property type="match status" value="1"/>
</dbReference>
<evidence type="ECO:0000313" key="2">
    <source>
        <dbReference type="EMBL" id="PYY66855.1"/>
    </source>
</evidence>
<dbReference type="EMBL" id="PDLL01000670">
    <property type="protein sequence ID" value="PYY66855.1"/>
    <property type="molecule type" value="Genomic_DNA"/>
</dbReference>
<organism evidence="2 3">
    <name type="scientific">Pseudomonas jessenii</name>
    <dbReference type="NCBI Taxonomy" id="77298"/>
    <lineage>
        <taxon>Bacteria</taxon>
        <taxon>Pseudomonadati</taxon>
        <taxon>Pseudomonadota</taxon>
        <taxon>Gammaproteobacteria</taxon>
        <taxon>Pseudomonadales</taxon>
        <taxon>Pseudomonadaceae</taxon>
        <taxon>Pseudomonas</taxon>
    </lineage>
</organism>
<dbReference type="RefSeq" id="WP_110662625.1">
    <property type="nucleotide sequence ID" value="NZ_PDLL01000670.1"/>
</dbReference>
<dbReference type="GO" id="GO:0051213">
    <property type="term" value="F:dioxygenase activity"/>
    <property type="evidence" value="ECO:0007669"/>
    <property type="project" value="UniProtKB-KW"/>
</dbReference>
<proteinExistence type="predicted"/>
<name>A0A2W0EKZ8_PSEJE</name>
<dbReference type="OrthoDB" id="6892799at2"/>
<sequence>MTRRNTPATEFPIVSVLLHVPDWRSATEWYARAFDTAVRIRPETDDYGHLDIGGVALEIVNADDKVASGPAGSVVYWFVADLSAEIARLGTLGATLYRGPLDIDGGDRICQVRDPWGNCIGLRQKVPQVITESAPALTENRSR</sequence>
<dbReference type="PROSITE" id="PS51819">
    <property type="entry name" value="VOC"/>
    <property type="match status" value="1"/>
</dbReference>
<gene>
    <name evidence="2" type="ORF">CRX42_30105</name>
</gene>